<dbReference type="GO" id="GO:0005576">
    <property type="term" value="C:extracellular region"/>
    <property type="evidence" value="ECO:0007669"/>
    <property type="project" value="UniProtKB-SubCell"/>
</dbReference>
<evidence type="ECO:0000256" key="3">
    <source>
        <dbReference type="ARBA" id="ARBA00023180"/>
    </source>
</evidence>
<keyword evidence="3" id="KW-0325">Glycoprotein</keyword>
<dbReference type="SUPFAM" id="SSF48113">
    <property type="entry name" value="Heme-dependent peroxidases"/>
    <property type="match status" value="1"/>
</dbReference>
<evidence type="ECO:0008006" key="7">
    <source>
        <dbReference type="Google" id="ProtNLM"/>
    </source>
</evidence>
<evidence type="ECO:0000256" key="2">
    <source>
        <dbReference type="ARBA" id="ARBA00022525"/>
    </source>
</evidence>
<dbReference type="EMBL" id="JACHHZ010000003">
    <property type="protein sequence ID" value="MBB6093782.1"/>
    <property type="molecule type" value="Genomic_DNA"/>
</dbReference>
<evidence type="ECO:0000313" key="6">
    <source>
        <dbReference type="Proteomes" id="UP000588068"/>
    </source>
</evidence>
<proteinExistence type="predicted"/>
<sequence length="486" mass="53582">MATKRAAPPGAGGFFSLFDLSPAVFEEASLSALGATMARAQRQNAIRMGSGYVYLGQFIAHDISKLQRPDGPVTVPAMRQLRTPTLDLDSVYGKGFDDKESAVNEASGEMQIGEVHGSSPGLPGNGDLPRDKETRKARIPEVRNDENLIVAQLHVQFLKLHNLFVAELRRTGSRSSAQELFDAARTQVVLHYQQVVLYDFLDTILERRVWEYVIGGNTGTLWNPPASEMPRMPIEFSAAAFRFGHSMVRPDYQLNRDQGVDLAGLFKMTGDGGFGGKPCLPASHLVDWRFFFHSTAGETPLNEALHIDPAVHVRLADGPLATKNLLIGNQSGLPDGQALVRHVQRAHPALASVVHLRELSQDELNPMLTFRHGATFKSRRVFEELDSPSAAAHFLRSTPLWYYLLAEAQAMHGGSRLGTLGSLLVAEVLRALVWLSSPSILREPLRLPYLRPPHLRPTKDLHGQRYFRMIDLLNAVASKEAGAAKL</sequence>
<dbReference type="InterPro" id="IPR037120">
    <property type="entry name" value="Haem_peroxidase_sf_animal"/>
</dbReference>
<dbReference type="Gene3D" id="1.10.640.10">
    <property type="entry name" value="Haem peroxidase domain superfamily, animal type"/>
    <property type="match status" value="1"/>
</dbReference>
<dbReference type="Proteomes" id="UP000588068">
    <property type="component" value="Unassembled WGS sequence"/>
</dbReference>
<comment type="subcellular location">
    <subcellularLocation>
        <location evidence="1">Secreted</location>
    </subcellularLocation>
</comment>
<keyword evidence="2" id="KW-0964">Secreted</keyword>
<protein>
    <recommendedName>
        <fullName evidence="7">Heme peroxidase</fullName>
    </recommendedName>
</protein>
<dbReference type="InterPro" id="IPR019791">
    <property type="entry name" value="Haem_peroxidase_animal"/>
</dbReference>
<organism evidence="5 6">
    <name type="scientific">Povalibacter uvarum</name>
    <dbReference type="NCBI Taxonomy" id="732238"/>
    <lineage>
        <taxon>Bacteria</taxon>
        <taxon>Pseudomonadati</taxon>
        <taxon>Pseudomonadota</taxon>
        <taxon>Gammaproteobacteria</taxon>
        <taxon>Steroidobacterales</taxon>
        <taxon>Steroidobacteraceae</taxon>
        <taxon>Povalibacter</taxon>
    </lineage>
</organism>
<dbReference type="PROSITE" id="PS50292">
    <property type="entry name" value="PEROXIDASE_3"/>
    <property type="match status" value="1"/>
</dbReference>
<accession>A0A841HNZ0</accession>
<feature type="region of interest" description="Disordered" evidence="4">
    <location>
        <begin position="113"/>
        <end position="132"/>
    </location>
</feature>
<dbReference type="Pfam" id="PF03098">
    <property type="entry name" value="An_peroxidase"/>
    <property type="match status" value="1"/>
</dbReference>
<dbReference type="GO" id="GO:0020037">
    <property type="term" value="F:heme binding"/>
    <property type="evidence" value="ECO:0007669"/>
    <property type="project" value="InterPro"/>
</dbReference>
<dbReference type="RefSeq" id="WP_184332490.1">
    <property type="nucleotide sequence ID" value="NZ_JACHHZ010000003.1"/>
</dbReference>
<comment type="caution">
    <text evidence="5">The sequence shown here is derived from an EMBL/GenBank/DDBJ whole genome shotgun (WGS) entry which is preliminary data.</text>
</comment>
<dbReference type="GO" id="GO:0004601">
    <property type="term" value="F:peroxidase activity"/>
    <property type="evidence" value="ECO:0007669"/>
    <property type="project" value="InterPro"/>
</dbReference>
<reference evidence="5 6" key="1">
    <citation type="submission" date="2020-08" db="EMBL/GenBank/DDBJ databases">
        <title>Genomic Encyclopedia of Type Strains, Phase IV (KMG-IV): sequencing the most valuable type-strain genomes for metagenomic binning, comparative biology and taxonomic classification.</title>
        <authorList>
            <person name="Goeker M."/>
        </authorList>
    </citation>
    <scope>NUCLEOTIDE SEQUENCE [LARGE SCALE GENOMIC DNA]</scope>
    <source>
        <strain evidence="5 6">DSM 26723</strain>
    </source>
</reference>
<dbReference type="PANTHER" id="PTHR11475">
    <property type="entry name" value="OXIDASE/PEROXIDASE"/>
    <property type="match status" value="1"/>
</dbReference>
<dbReference type="AlphaFoldDB" id="A0A841HNZ0"/>
<evidence type="ECO:0000256" key="4">
    <source>
        <dbReference type="SAM" id="MobiDB-lite"/>
    </source>
</evidence>
<keyword evidence="6" id="KW-1185">Reference proteome</keyword>
<dbReference type="InterPro" id="IPR010255">
    <property type="entry name" value="Haem_peroxidase_sf"/>
</dbReference>
<gene>
    <name evidence="5" type="ORF">HNQ60_002663</name>
</gene>
<evidence type="ECO:0000256" key="1">
    <source>
        <dbReference type="ARBA" id="ARBA00004613"/>
    </source>
</evidence>
<evidence type="ECO:0000313" key="5">
    <source>
        <dbReference type="EMBL" id="MBB6093782.1"/>
    </source>
</evidence>
<dbReference type="PANTHER" id="PTHR11475:SF4">
    <property type="entry name" value="CHORION PEROXIDASE"/>
    <property type="match status" value="1"/>
</dbReference>
<dbReference type="GO" id="GO:0006979">
    <property type="term" value="P:response to oxidative stress"/>
    <property type="evidence" value="ECO:0007669"/>
    <property type="project" value="InterPro"/>
</dbReference>
<name>A0A841HNZ0_9GAMM</name>